<organism evidence="2 3">
    <name type="scientific">Planomonospora parontospora</name>
    <dbReference type="NCBI Taxonomy" id="58119"/>
    <lineage>
        <taxon>Bacteria</taxon>
        <taxon>Bacillati</taxon>
        <taxon>Actinomycetota</taxon>
        <taxon>Actinomycetes</taxon>
        <taxon>Streptosporangiales</taxon>
        <taxon>Streptosporangiaceae</taxon>
        <taxon>Planomonospora</taxon>
    </lineage>
</organism>
<dbReference type="EMBL" id="BMQD01000005">
    <property type="protein sequence ID" value="GGK61291.1"/>
    <property type="molecule type" value="Genomic_DNA"/>
</dbReference>
<dbReference type="Proteomes" id="UP000627984">
    <property type="component" value="Unassembled WGS sequence"/>
</dbReference>
<comment type="caution">
    <text evidence="2">The sequence shown here is derived from an EMBL/GenBank/DDBJ whole genome shotgun (WGS) entry which is preliminary data.</text>
</comment>
<reference evidence="2" key="1">
    <citation type="journal article" date="2014" name="Int. J. Syst. Evol. Microbiol.">
        <title>Complete genome sequence of Corynebacterium casei LMG S-19264T (=DSM 44701T), isolated from a smear-ripened cheese.</title>
        <authorList>
            <consortium name="US DOE Joint Genome Institute (JGI-PGF)"/>
            <person name="Walter F."/>
            <person name="Albersmeier A."/>
            <person name="Kalinowski J."/>
            <person name="Ruckert C."/>
        </authorList>
    </citation>
    <scope>NUCLEOTIDE SEQUENCE</scope>
    <source>
        <strain evidence="2">JCM 3093</strain>
    </source>
</reference>
<sequence>MEIKYVTDELWAASGKVWRDDSTILLLGMGKIGISGAGRTDIYSGSFAGCMGMIVSPVDGDGGLVSHVHESGQAPGRRKEFLFEAASGALGLARRHFILRGSEKLSLVLFCGHQRDFQGNLENPELAADLEAADKNLEVHDIRSERDRADALFLDTREKVLYLWKRILETAANDLYRKAEAFEEREQELLKAEGVLALNCAKDGGMPWRLYD</sequence>
<protein>
    <submittedName>
        <fullName evidence="2">Uncharacterized protein</fullName>
    </submittedName>
</protein>
<dbReference type="AlphaFoldDB" id="A0AA37F3U6"/>
<proteinExistence type="predicted"/>
<name>A0AA37F3U6_9ACTN</name>
<gene>
    <name evidence="2" type="ORF">GCM10010126_20930</name>
</gene>
<keyword evidence="1" id="KW-0175">Coiled coil</keyword>
<accession>A0AA37F3U6</accession>
<evidence type="ECO:0000256" key="1">
    <source>
        <dbReference type="SAM" id="Coils"/>
    </source>
</evidence>
<evidence type="ECO:0000313" key="3">
    <source>
        <dbReference type="Proteomes" id="UP000627984"/>
    </source>
</evidence>
<reference evidence="2" key="2">
    <citation type="submission" date="2022-09" db="EMBL/GenBank/DDBJ databases">
        <authorList>
            <person name="Sun Q."/>
            <person name="Ohkuma M."/>
        </authorList>
    </citation>
    <scope>NUCLEOTIDE SEQUENCE</scope>
    <source>
        <strain evidence="2">JCM 3093</strain>
    </source>
</reference>
<feature type="coiled-coil region" evidence="1">
    <location>
        <begin position="165"/>
        <end position="192"/>
    </location>
</feature>
<dbReference type="RefSeq" id="WP_191894529.1">
    <property type="nucleotide sequence ID" value="NZ_BMQD01000005.1"/>
</dbReference>
<evidence type="ECO:0000313" key="2">
    <source>
        <dbReference type="EMBL" id="GGK61291.1"/>
    </source>
</evidence>